<dbReference type="Proteomes" id="UP000431401">
    <property type="component" value="Unassembled WGS sequence"/>
</dbReference>
<comment type="caution">
    <text evidence="1">The sequence shown here is derived from an EMBL/GenBank/DDBJ whole genome shotgun (WGS) entry which is preliminary data.</text>
</comment>
<keyword evidence="2" id="KW-1185">Reference proteome</keyword>
<reference evidence="1 2" key="1">
    <citation type="submission" date="2019-10" db="EMBL/GenBank/DDBJ databases">
        <title>Nocardia macrotermitis sp. nov. and Nocardia aurantia sp. nov., isolated from the gut of fungus growing-termite Macrotermes natalensis.</title>
        <authorList>
            <person name="Benndorf R."/>
            <person name="Schwitalla J."/>
            <person name="Martin K."/>
            <person name="De Beer W."/>
            <person name="Kaster A.-K."/>
            <person name="Vollmers J."/>
            <person name="Poulsen M."/>
            <person name="Beemelmanns C."/>
        </authorList>
    </citation>
    <scope>NUCLEOTIDE SEQUENCE [LARGE SCALE GENOMIC DNA]</scope>
    <source>
        <strain evidence="1 2">RB56</strain>
    </source>
</reference>
<evidence type="ECO:0000313" key="1">
    <source>
        <dbReference type="EMBL" id="MQY26789.1"/>
    </source>
</evidence>
<dbReference type="AlphaFoldDB" id="A0A7K0DM71"/>
<name>A0A7K0DM71_9NOCA</name>
<organism evidence="1 2">
    <name type="scientific">Nocardia aurantia</name>
    <dbReference type="NCBI Taxonomy" id="2585199"/>
    <lineage>
        <taxon>Bacteria</taxon>
        <taxon>Bacillati</taxon>
        <taxon>Actinomycetota</taxon>
        <taxon>Actinomycetes</taxon>
        <taxon>Mycobacteriales</taxon>
        <taxon>Nocardiaceae</taxon>
        <taxon>Nocardia</taxon>
    </lineage>
</organism>
<evidence type="ECO:0000313" key="2">
    <source>
        <dbReference type="Proteomes" id="UP000431401"/>
    </source>
</evidence>
<protein>
    <submittedName>
        <fullName evidence="1">Uncharacterized protein</fullName>
    </submittedName>
</protein>
<dbReference type="EMBL" id="WEGI01000004">
    <property type="protein sequence ID" value="MQY26789.1"/>
    <property type="molecule type" value="Genomic_DNA"/>
</dbReference>
<accession>A0A7K0DM71</accession>
<gene>
    <name evidence="1" type="ORF">NRB56_23620</name>
</gene>
<sequence length="51" mass="5705">MHNDLPGIYHVFDLMRELASSPELIGPGHDREVLRRFDPYDGLAGTVGRIA</sequence>
<proteinExistence type="predicted"/>